<evidence type="ECO:0000256" key="1">
    <source>
        <dbReference type="ARBA" id="ARBA00022448"/>
    </source>
</evidence>
<dbReference type="GO" id="GO:0033539">
    <property type="term" value="P:fatty acid beta-oxidation using acyl-CoA dehydrogenase"/>
    <property type="evidence" value="ECO:0007669"/>
    <property type="project" value="TreeGrafter"/>
</dbReference>
<dbReference type="Pfam" id="PF00766">
    <property type="entry name" value="ETF_alpha"/>
    <property type="match status" value="1"/>
</dbReference>
<dbReference type="GO" id="GO:0050660">
    <property type="term" value="F:flavin adenine dinucleotide binding"/>
    <property type="evidence" value="ECO:0007669"/>
    <property type="project" value="InterPro"/>
</dbReference>
<reference evidence="4" key="1">
    <citation type="journal article" date="2014" name="Front. Microbiol.">
        <title>High frequency of phylogenetically diverse reductive dehalogenase-homologous genes in deep subseafloor sedimentary metagenomes.</title>
        <authorList>
            <person name="Kawai M."/>
            <person name="Futagami T."/>
            <person name="Toyoda A."/>
            <person name="Takaki Y."/>
            <person name="Nishi S."/>
            <person name="Hori S."/>
            <person name="Arai W."/>
            <person name="Tsubouchi T."/>
            <person name="Morono Y."/>
            <person name="Uchiyama I."/>
            <person name="Ito T."/>
            <person name="Fujiyama A."/>
            <person name="Inagaki F."/>
            <person name="Takami H."/>
        </authorList>
    </citation>
    <scope>NUCLEOTIDE SEQUENCE</scope>
    <source>
        <strain evidence="4">Expedition CK06-06</strain>
    </source>
</reference>
<organism evidence="4">
    <name type="scientific">marine sediment metagenome</name>
    <dbReference type="NCBI Taxonomy" id="412755"/>
    <lineage>
        <taxon>unclassified sequences</taxon>
        <taxon>metagenomes</taxon>
        <taxon>ecological metagenomes</taxon>
    </lineage>
</organism>
<dbReference type="GO" id="GO:0009055">
    <property type="term" value="F:electron transfer activity"/>
    <property type="evidence" value="ECO:0007669"/>
    <property type="project" value="InterPro"/>
</dbReference>
<dbReference type="AlphaFoldDB" id="X0TMA8"/>
<dbReference type="InterPro" id="IPR014731">
    <property type="entry name" value="ETF_asu_C"/>
</dbReference>
<dbReference type="PANTHER" id="PTHR43153:SF1">
    <property type="entry name" value="ELECTRON TRANSFER FLAVOPROTEIN SUBUNIT ALPHA, MITOCHONDRIAL"/>
    <property type="match status" value="1"/>
</dbReference>
<gene>
    <name evidence="4" type="ORF">S01H1_18052</name>
</gene>
<dbReference type="EMBL" id="BARS01009621">
    <property type="protein sequence ID" value="GAF77230.1"/>
    <property type="molecule type" value="Genomic_DNA"/>
</dbReference>
<evidence type="ECO:0000313" key="4">
    <source>
        <dbReference type="EMBL" id="GAF77230.1"/>
    </source>
</evidence>
<feature type="non-terminal residue" evidence="4">
    <location>
        <position position="1"/>
    </location>
</feature>
<name>X0TMA8_9ZZZZ</name>
<evidence type="ECO:0000259" key="3">
    <source>
        <dbReference type="Pfam" id="PF00766"/>
    </source>
</evidence>
<keyword evidence="2" id="KW-0285">Flavoprotein</keyword>
<sequence length="173" mass="18953">PQMSTVRYKVMQKKARDPNRRGEIIKRDTELVPSLLTIKKKERLSEVNITEADVIVSGGRGLKKAEDFGILAELAELLGGVVGSSRPLVDDGWIVREHQVGFSGNTVKPKLYVACGISGSPQHLAGMRGSDVIVAINTDPSAPIFRVADYGIVGDLYEVVPKLRNEIKRRCSK</sequence>
<dbReference type="SUPFAM" id="SSF52467">
    <property type="entry name" value="DHS-like NAD/FAD-binding domain"/>
    <property type="match status" value="1"/>
</dbReference>
<proteinExistence type="predicted"/>
<accession>X0TMA8</accession>
<dbReference type="Gene3D" id="3.40.50.1220">
    <property type="entry name" value="TPP-binding domain"/>
    <property type="match status" value="1"/>
</dbReference>
<comment type="caution">
    <text evidence="4">The sequence shown here is derived from an EMBL/GenBank/DDBJ whole genome shotgun (WGS) entry which is preliminary data.</text>
</comment>
<dbReference type="InterPro" id="IPR029035">
    <property type="entry name" value="DHS-like_NAD/FAD-binding_dom"/>
</dbReference>
<dbReference type="FunFam" id="3.40.50.1220:FF:000004">
    <property type="entry name" value="Electron transfer flavoprotein"/>
    <property type="match status" value="1"/>
</dbReference>
<protein>
    <recommendedName>
        <fullName evidence="3">Electron transfer flavoprotein alpha subunit C-terminal domain-containing protein</fullName>
    </recommendedName>
</protein>
<dbReference type="PANTHER" id="PTHR43153">
    <property type="entry name" value="ELECTRON TRANSFER FLAVOPROTEIN ALPHA"/>
    <property type="match status" value="1"/>
</dbReference>
<dbReference type="InterPro" id="IPR001308">
    <property type="entry name" value="ETF_a/FixB"/>
</dbReference>
<evidence type="ECO:0000256" key="2">
    <source>
        <dbReference type="ARBA" id="ARBA00022630"/>
    </source>
</evidence>
<keyword evidence="1" id="KW-0813">Transport</keyword>
<feature type="domain" description="Electron transfer flavoprotein alpha subunit C-terminal" evidence="3">
    <location>
        <begin position="48"/>
        <end position="128"/>
    </location>
</feature>